<evidence type="ECO:0000256" key="3">
    <source>
        <dbReference type="ARBA" id="ARBA00022829"/>
    </source>
</evidence>
<dbReference type="Pfam" id="PF04079">
    <property type="entry name" value="SMC_ScpB"/>
    <property type="match status" value="1"/>
</dbReference>
<dbReference type="Proteomes" id="UP000177395">
    <property type="component" value="Unassembled WGS sequence"/>
</dbReference>
<dbReference type="InterPro" id="IPR036388">
    <property type="entry name" value="WH-like_DNA-bd_sf"/>
</dbReference>
<keyword evidence="2" id="KW-0132">Cell division</keyword>
<dbReference type="GO" id="GO:0051301">
    <property type="term" value="P:cell division"/>
    <property type="evidence" value="ECO:0007669"/>
    <property type="project" value="UniProtKB-KW"/>
</dbReference>
<protein>
    <recommendedName>
        <fullName evidence="7">SMC-Scp complex subunit ScpB</fullName>
    </recommendedName>
</protein>
<gene>
    <name evidence="5" type="ORF">A2392_00830</name>
</gene>
<dbReference type="PANTHER" id="PTHR34298">
    <property type="entry name" value="SEGREGATION AND CONDENSATION PROTEIN B"/>
    <property type="match status" value="1"/>
</dbReference>
<dbReference type="GO" id="GO:0051304">
    <property type="term" value="P:chromosome separation"/>
    <property type="evidence" value="ECO:0007669"/>
    <property type="project" value="InterPro"/>
</dbReference>
<dbReference type="AlphaFoldDB" id="A0A1F6FJG1"/>
<evidence type="ECO:0000313" key="6">
    <source>
        <dbReference type="Proteomes" id="UP000177395"/>
    </source>
</evidence>
<evidence type="ECO:0000256" key="4">
    <source>
        <dbReference type="ARBA" id="ARBA00023306"/>
    </source>
</evidence>
<dbReference type="SUPFAM" id="SSF46785">
    <property type="entry name" value="Winged helix' DNA-binding domain"/>
    <property type="match status" value="2"/>
</dbReference>
<evidence type="ECO:0008006" key="7">
    <source>
        <dbReference type="Google" id="ProtNLM"/>
    </source>
</evidence>
<dbReference type="Gene3D" id="1.10.10.10">
    <property type="entry name" value="Winged helix-like DNA-binding domain superfamily/Winged helix DNA-binding domain"/>
    <property type="match status" value="2"/>
</dbReference>
<dbReference type="STRING" id="1798531.A2392_00830"/>
<evidence type="ECO:0000256" key="2">
    <source>
        <dbReference type="ARBA" id="ARBA00022618"/>
    </source>
</evidence>
<dbReference type="PANTHER" id="PTHR34298:SF2">
    <property type="entry name" value="SEGREGATION AND CONDENSATION PROTEIN B"/>
    <property type="match status" value="1"/>
</dbReference>
<dbReference type="EMBL" id="MFMS01000002">
    <property type="protein sequence ID" value="OGG85997.1"/>
    <property type="molecule type" value="Genomic_DNA"/>
</dbReference>
<dbReference type="InterPro" id="IPR036390">
    <property type="entry name" value="WH_DNA-bd_sf"/>
</dbReference>
<keyword evidence="1" id="KW-0963">Cytoplasm</keyword>
<accession>A0A1F6FJG1</accession>
<sequence>MALDRQIEAVLFYKAEPIKKPTLSKLLGVEQTELESALAILKERLQGGATALVIAEDEVELAVSSEFDQLIESLRKEELRRDIGKAGAETLAIVLYRSPVSRGEIDRIRGVNSSYILRNLETRGLVERDTRGRGSEFRPTTELLRHLGIQEKTELADYANVMNALENFEKQQQEID</sequence>
<keyword evidence="4" id="KW-0131">Cell cycle</keyword>
<proteinExistence type="predicted"/>
<keyword evidence="3" id="KW-0159">Chromosome partition</keyword>
<evidence type="ECO:0000256" key="1">
    <source>
        <dbReference type="ARBA" id="ARBA00022490"/>
    </source>
</evidence>
<name>A0A1F6FJG1_9BACT</name>
<reference evidence="5 6" key="1">
    <citation type="journal article" date="2016" name="Nat. Commun.">
        <title>Thousands of microbial genomes shed light on interconnected biogeochemical processes in an aquifer system.</title>
        <authorList>
            <person name="Anantharaman K."/>
            <person name="Brown C.T."/>
            <person name="Hug L.A."/>
            <person name="Sharon I."/>
            <person name="Castelle C.J."/>
            <person name="Probst A.J."/>
            <person name="Thomas B.C."/>
            <person name="Singh A."/>
            <person name="Wilkins M.J."/>
            <person name="Karaoz U."/>
            <person name="Brodie E.L."/>
            <person name="Williams K.H."/>
            <person name="Hubbard S.S."/>
            <person name="Banfield J.F."/>
        </authorList>
    </citation>
    <scope>NUCLEOTIDE SEQUENCE [LARGE SCALE GENOMIC DNA]</scope>
</reference>
<organism evidence="5 6">
    <name type="scientific">Candidatus Kaiserbacteria bacterium RIFOXYB1_FULL_46_14</name>
    <dbReference type="NCBI Taxonomy" id="1798531"/>
    <lineage>
        <taxon>Bacteria</taxon>
        <taxon>Candidatus Kaiseribacteriota</taxon>
    </lineage>
</organism>
<dbReference type="InterPro" id="IPR005234">
    <property type="entry name" value="ScpB_csome_segregation"/>
</dbReference>
<evidence type="ECO:0000313" key="5">
    <source>
        <dbReference type="EMBL" id="OGG85997.1"/>
    </source>
</evidence>
<comment type="caution">
    <text evidence="5">The sequence shown here is derived from an EMBL/GenBank/DDBJ whole genome shotgun (WGS) entry which is preliminary data.</text>
</comment>